<organism evidence="13 14">
    <name type="scientific">Furculomyces boomerangus</name>
    <dbReference type="NCBI Taxonomy" id="61424"/>
    <lineage>
        <taxon>Eukaryota</taxon>
        <taxon>Fungi</taxon>
        <taxon>Fungi incertae sedis</taxon>
        <taxon>Zoopagomycota</taxon>
        <taxon>Kickxellomycotina</taxon>
        <taxon>Harpellomycetes</taxon>
        <taxon>Harpellales</taxon>
        <taxon>Harpellaceae</taxon>
        <taxon>Furculomyces</taxon>
    </lineage>
</organism>
<keyword evidence="6 12" id="KW-0963">Cytoplasm</keyword>
<evidence type="ECO:0000256" key="10">
    <source>
        <dbReference type="ARBA" id="ARBA00022694"/>
    </source>
</evidence>
<dbReference type="Gene3D" id="3.40.50.150">
    <property type="entry name" value="Vaccinia Virus protein VP39"/>
    <property type="match status" value="1"/>
</dbReference>
<dbReference type="PANTHER" id="PTHR21210:SF0">
    <property type="entry name" value="TRNA (URACIL-O(2)-)-METHYLTRANSFERASE-RELATED"/>
    <property type="match status" value="1"/>
</dbReference>
<evidence type="ECO:0000256" key="2">
    <source>
        <dbReference type="ARBA" id="ARBA00004496"/>
    </source>
</evidence>
<evidence type="ECO:0000256" key="12">
    <source>
        <dbReference type="RuleBase" id="RU368004"/>
    </source>
</evidence>
<dbReference type="SUPFAM" id="SSF53335">
    <property type="entry name" value="S-adenosyl-L-methionine-dependent methyltransferases"/>
    <property type="match status" value="1"/>
</dbReference>
<gene>
    <name evidence="13" type="ORF">BB559_005479</name>
</gene>
<evidence type="ECO:0000256" key="6">
    <source>
        <dbReference type="ARBA" id="ARBA00022490"/>
    </source>
</evidence>
<dbReference type="Proteomes" id="UP000245699">
    <property type="component" value="Unassembled WGS sequence"/>
</dbReference>
<comment type="function">
    <text evidence="12">Adenosyl-L-methionine (AdoMet)-dependent tRNA (uracil-O(2)-)-methyltransferase.</text>
</comment>
<comment type="similarity">
    <text evidence="3 12">Belongs to the TRM44 family.</text>
</comment>
<protein>
    <recommendedName>
        <fullName evidence="5 12">tRNA (uracil-O(2)-)-methyltransferase</fullName>
        <ecNumber evidence="4 12">2.1.1.211</ecNumber>
    </recommendedName>
</protein>
<dbReference type="AlphaFoldDB" id="A0A2T9Y8I2"/>
<evidence type="ECO:0000256" key="1">
    <source>
        <dbReference type="ARBA" id="ARBA00002778"/>
    </source>
</evidence>
<evidence type="ECO:0000256" key="9">
    <source>
        <dbReference type="ARBA" id="ARBA00022691"/>
    </source>
</evidence>
<evidence type="ECO:0000256" key="5">
    <source>
        <dbReference type="ARBA" id="ARBA00017788"/>
    </source>
</evidence>
<evidence type="ECO:0000256" key="11">
    <source>
        <dbReference type="ARBA" id="ARBA00047957"/>
    </source>
</evidence>
<reference evidence="13 14" key="1">
    <citation type="journal article" date="2018" name="MBio">
        <title>Comparative Genomics Reveals the Core Gene Toolbox for the Fungus-Insect Symbiosis.</title>
        <authorList>
            <person name="Wang Y."/>
            <person name="Stata M."/>
            <person name="Wang W."/>
            <person name="Stajich J.E."/>
            <person name="White M.M."/>
            <person name="Moncalvo J.M."/>
        </authorList>
    </citation>
    <scope>NUCLEOTIDE SEQUENCE [LARGE SCALE GENOMIC DNA]</scope>
    <source>
        <strain evidence="13 14">AUS-77-4</strain>
    </source>
</reference>
<dbReference type="EMBL" id="MBFT01000607">
    <property type="protein sequence ID" value="PVU88627.1"/>
    <property type="molecule type" value="Genomic_DNA"/>
</dbReference>
<dbReference type="InterPro" id="IPR029063">
    <property type="entry name" value="SAM-dependent_MTases_sf"/>
</dbReference>
<evidence type="ECO:0000256" key="7">
    <source>
        <dbReference type="ARBA" id="ARBA00022603"/>
    </source>
</evidence>
<evidence type="ECO:0000313" key="14">
    <source>
        <dbReference type="Proteomes" id="UP000245699"/>
    </source>
</evidence>
<dbReference type="EC" id="2.1.1.211" evidence="4 12"/>
<name>A0A2T9Y8I2_9FUNG</name>
<accession>A0A2T9Y8I2</accession>
<dbReference type="OrthoDB" id="10047021at2759"/>
<evidence type="ECO:0000256" key="8">
    <source>
        <dbReference type="ARBA" id="ARBA00022679"/>
    </source>
</evidence>
<comment type="function">
    <text evidence="1">Probable adenosyl-L-methionine (AdoMet)-dependent tRNA (uracil-O(2)-)-methyltransferase.</text>
</comment>
<sequence length="447" mass="51529">MKLAAEAVDLTAEKKRLEAYALYKPLFYFDKFKEFNENSVVSNEQASWRVLAEMSVSTFNVENFINVMKLWTEEPDKVYPPIEKSVLIETSTINNESYFIKRKLIPKRKEKDSELAELVTFHTDAKGCRVEFSPICDEISSIPYYYPKVNKFKYIFEQKIQTSSTESSTKGGKLILAVSEPFFDSSVENTKKHVGFTKRATYDSIVDKEQYNEIYKKLKTKYSKKLVENWTEKTDPLKHVYEDIAIASWLISMWSLENTCNENIDQVDKEKPKMKFLDLGCGNGLLVYILNNEGYTGYGVDQSPREFWKTLGKNTDLRCETIQPFELEADADWIIGNHADELVPWIPLVSARSGFKKFAVIPCCFHDLAGRVINPKVRKGESKYGSYCNFVGGIMEECGYVVERDFLRIPSTRNIVLVGRRESFDKGDNALLFTSFKSDCFALYDTY</sequence>
<keyword evidence="8 12" id="KW-0808">Transferase</keyword>
<dbReference type="Pfam" id="PF07757">
    <property type="entry name" value="AdoMet_MTase"/>
    <property type="match status" value="1"/>
</dbReference>
<proteinExistence type="inferred from homology"/>
<dbReference type="PANTHER" id="PTHR21210">
    <property type="entry name" value="TRNA (URACIL-O(2)-)-METHYLTRANSFERASE-RELATED"/>
    <property type="match status" value="1"/>
</dbReference>
<comment type="caution">
    <text evidence="13">The sequence shown here is derived from an EMBL/GenBank/DDBJ whole genome shotgun (WGS) entry which is preliminary data.</text>
</comment>
<evidence type="ECO:0000256" key="4">
    <source>
        <dbReference type="ARBA" id="ARBA00012795"/>
    </source>
</evidence>
<keyword evidence="14" id="KW-1185">Reference proteome</keyword>
<evidence type="ECO:0000313" key="13">
    <source>
        <dbReference type="EMBL" id="PVU88627.1"/>
    </source>
</evidence>
<dbReference type="GO" id="GO:0141101">
    <property type="term" value="F:tRNA(Ser) (uridine(44)-2'-O-)-methyltransferase activity"/>
    <property type="evidence" value="ECO:0007669"/>
    <property type="project" value="UniProtKB-EC"/>
</dbReference>
<comment type="subcellular location">
    <subcellularLocation>
        <location evidence="2 12">Cytoplasm</location>
    </subcellularLocation>
</comment>
<keyword evidence="9 12" id="KW-0949">S-adenosyl-L-methionine</keyword>
<dbReference type="GO" id="GO:0005737">
    <property type="term" value="C:cytoplasm"/>
    <property type="evidence" value="ECO:0007669"/>
    <property type="project" value="UniProtKB-SubCell"/>
</dbReference>
<dbReference type="InterPro" id="IPR011671">
    <property type="entry name" value="tRNA_uracil_MeTrfase"/>
</dbReference>
<evidence type="ECO:0000256" key="3">
    <source>
        <dbReference type="ARBA" id="ARBA00009056"/>
    </source>
</evidence>
<dbReference type="STRING" id="61424.A0A2T9Y8I2"/>
<keyword evidence="10 12" id="KW-0819">tRNA processing</keyword>
<keyword evidence="7 12" id="KW-0489">Methyltransferase</keyword>
<comment type="catalytic activity">
    <reaction evidence="11 12">
        <text>uridine(44) in tRNA(Ser) + S-adenosyl-L-methionine = 2'-O-methyluridine(44) in tRNA(Ser) + S-adenosyl-L-homocysteine + H(+)</text>
        <dbReference type="Rhea" id="RHEA:43100"/>
        <dbReference type="Rhea" id="RHEA-COMP:10339"/>
        <dbReference type="Rhea" id="RHEA-COMP:10340"/>
        <dbReference type="ChEBI" id="CHEBI:15378"/>
        <dbReference type="ChEBI" id="CHEBI:57856"/>
        <dbReference type="ChEBI" id="CHEBI:59789"/>
        <dbReference type="ChEBI" id="CHEBI:65315"/>
        <dbReference type="ChEBI" id="CHEBI:74478"/>
        <dbReference type="EC" id="2.1.1.211"/>
    </reaction>
</comment>
<dbReference type="GO" id="GO:0030488">
    <property type="term" value="P:tRNA methylation"/>
    <property type="evidence" value="ECO:0007669"/>
    <property type="project" value="UniProtKB-UniRule"/>
</dbReference>